<evidence type="ECO:0000313" key="1">
    <source>
        <dbReference type="EMBL" id="GFH05836.1"/>
    </source>
</evidence>
<dbReference type="EMBL" id="BLLF01000010">
    <property type="protein sequence ID" value="GFH05836.1"/>
    <property type="molecule type" value="Genomic_DNA"/>
</dbReference>
<organism evidence="1 2">
    <name type="scientific">Haematococcus lacustris</name>
    <name type="common">Green alga</name>
    <name type="synonym">Haematococcus pluvialis</name>
    <dbReference type="NCBI Taxonomy" id="44745"/>
    <lineage>
        <taxon>Eukaryota</taxon>
        <taxon>Viridiplantae</taxon>
        <taxon>Chlorophyta</taxon>
        <taxon>core chlorophytes</taxon>
        <taxon>Chlorophyceae</taxon>
        <taxon>CS clade</taxon>
        <taxon>Chlamydomonadales</taxon>
        <taxon>Haematococcaceae</taxon>
        <taxon>Haematococcus</taxon>
    </lineage>
</organism>
<gene>
    <name evidence="1" type="ORF">HaLaN_00365</name>
</gene>
<proteinExistence type="predicted"/>
<sequence length="34" mass="3997">MVEGRQLSAEQQTFLATLDQDLRRFNTFFNSTEC</sequence>
<accession>A0A699YFM0</accession>
<name>A0A699YFM0_HAELA</name>
<evidence type="ECO:0000313" key="2">
    <source>
        <dbReference type="Proteomes" id="UP000485058"/>
    </source>
</evidence>
<comment type="caution">
    <text evidence="1">The sequence shown here is derived from an EMBL/GenBank/DDBJ whole genome shotgun (WGS) entry which is preliminary data.</text>
</comment>
<keyword evidence="2" id="KW-1185">Reference proteome</keyword>
<dbReference type="AlphaFoldDB" id="A0A699YFM0"/>
<dbReference type="Proteomes" id="UP000485058">
    <property type="component" value="Unassembled WGS sequence"/>
</dbReference>
<reference evidence="1 2" key="1">
    <citation type="submission" date="2020-02" db="EMBL/GenBank/DDBJ databases">
        <title>Draft genome sequence of Haematococcus lacustris strain NIES-144.</title>
        <authorList>
            <person name="Morimoto D."/>
            <person name="Nakagawa S."/>
            <person name="Yoshida T."/>
            <person name="Sawayama S."/>
        </authorList>
    </citation>
    <scope>NUCLEOTIDE SEQUENCE [LARGE SCALE GENOMIC DNA]</scope>
    <source>
        <strain evidence="1 2">NIES-144</strain>
    </source>
</reference>
<protein>
    <submittedName>
        <fullName evidence="1">Uncharacterized protein</fullName>
    </submittedName>
</protein>